<evidence type="ECO:0000313" key="11">
    <source>
        <dbReference type="Proteomes" id="UP000461730"/>
    </source>
</evidence>
<dbReference type="EMBL" id="WRXN01000013">
    <property type="protein sequence ID" value="MVT11463.1"/>
    <property type="molecule type" value="Genomic_DNA"/>
</dbReference>
<dbReference type="Gene3D" id="3.20.20.80">
    <property type="entry name" value="Glycosidases"/>
    <property type="match status" value="1"/>
</dbReference>
<dbReference type="InterPro" id="IPR000805">
    <property type="entry name" value="Glyco_hydro_26"/>
</dbReference>
<evidence type="ECO:0000259" key="9">
    <source>
        <dbReference type="PROSITE" id="PS51764"/>
    </source>
</evidence>
<dbReference type="PRINTS" id="PR00739">
    <property type="entry name" value="GLHYDRLASE26"/>
</dbReference>
<comment type="caution">
    <text evidence="10">The sequence shown here is derived from an EMBL/GenBank/DDBJ whole genome shotgun (WGS) entry which is preliminary data.</text>
</comment>
<keyword evidence="4" id="KW-0732">Signal</keyword>
<comment type="catalytic activity">
    <reaction evidence="4">
        <text>Random hydrolysis of (1-&gt;4)-beta-D-mannosidic linkages in mannans, galactomannans and glucomannans.</text>
        <dbReference type="EC" id="3.2.1.78"/>
    </reaction>
</comment>
<dbReference type="GO" id="GO:0016985">
    <property type="term" value="F:mannan endo-1,4-beta-mannosidase activity"/>
    <property type="evidence" value="ECO:0007669"/>
    <property type="project" value="UniProtKB-UniRule"/>
</dbReference>
<dbReference type="InterPro" id="IPR016714">
    <property type="entry name" value="MANB/E"/>
</dbReference>
<comment type="similarity">
    <text evidence="1 4 8">Belongs to the glycosyl hydrolase 26 family.</text>
</comment>
<dbReference type="Proteomes" id="UP000461730">
    <property type="component" value="Unassembled WGS sequence"/>
</dbReference>
<evidence type="ECO:0000256" key="2">
    <source>
        <dbReference type="ARBA" id="ARBA00022801"/>
    </source>
</evidence>
<reference evidence="10 11" key="1">
    <citation type="submission" date="2019-12" db="EMBL/GenBank/DDBJ databases">
        <title>Chitinophaga sp. strain ysch24 (GDMCC 1.1355), whole genome shotgun sequence.</title>
        <authorList>
            <person name="Zhang X."/>
        </authorList>
    </citation>
    <scope>NUCLEOTIDE SEQUENCE [LARGE SCALE GENOMIC DNA]</scope>
    <source>
        <strain evidence="11">ysch24</strain>
    </source>
</reference>
<sequence>MRYLFLTTWLLFAGFGLLQAQQPADPKATPATVKLYDQLHALLGKGVLFGHQDDLAYGVHWKYQHNRSDVKDVCGDYPAVYGWDLGHLEMDSPHDLDSVPFDSLRNYIRYVYDRGGVNTIGWHLNNPGNGGSAWDTFHVVKDILPGGKKHQVYTAWLDKVAAFLLSLKGSDGTAAPVIFRPFHEHTGSWFWWGQRHCSTKEFIDLWQFTIRYLQEKNVHNLLYAYSAADYRDAAHYLERYPGDKFVDIIGTDAYQYGSSAAYTAQVKQRLDILEKIAVQHNKIPALTETGYERIPDTRWWTETLLPILKSYRLAYVLMWRNGRPDHFYAPYSGHSSAPDFIQFYKDPATWFESDWKH</sequence>
<feature type="site" description="Plays an important role in maintaining the position of the catalytic nucleophile" evidence="7">
    <location>
        <position position="183"/>
    </location>
</feature>
<evidence type="ECO:0000256" key="6">
    <source>
        <dbReference type="PIRSR" id="PIRSR018168-2"/>
    </source>
</evidence>
<evidence type="ECO:0000256" key="1">
    <source>
        <dbReference type="ARBA" id="ARBA00007754"/>
    </source>
</evidence>
<dbReference type="GO" id="GO:0006080">
    <property type="term" value="P:substituted mannan metabolic process"/>
    <property type="evidence" value="ECO:0007669"/>
    <property type="project" value="UniProtKB-UniRule"/>
</dbReference>
<organism evidence="10 11">
    <name type="scientific">Chitinophaga tropicalis</name>
    <dbReference type="NCBI Taxonomy" id="2683588"/>
    <lineage>
        <taxon>Bacteria</taxon>
        <taxon>Pseudomonadati</taxon>
        <taxon>Bacteroidota</taxon>
        <taxon>Chitinophagia</taxon>
        <taxon>Chitinophagales</taxon>
        <taxon>Chitinophagaceae</taxon>
        <taxon>Chitinophaga</taxon>
    </lineage>
</organism>
<feature type="binding site" evidence="6">
    <location>
        <position position="189"/>
    </location>
    <ligand>
        <name>substrate</name>
    </ligand>
</feature>
<dbReference type="PANTHER" id="PTHR40079:SF4">
    <property type="entry name" value="GH26 DOMAIN-CONTAINING PROTEIN-RELATED"/>
    <property type="match status" value="1"/>
</dbReference>
<feature type="binding site" evidence="6">
    <location>
        <position position="123"/>
    </location>
    <ligand>
        <name>substrate</name>
    </ligand>
</feature>
<dbReference type="Pfam" id="PF02156">
    <property type="entry name" value="Glyco_hydro_26"/>
    <property type="match status" value="1"/>
</dbReference>
<feature type="domain" description="GH26" evidence="9">
    <location>
        <begin position="30"/>
        <end position="353"/>
    </location>
</feature>
<dbReference type="PROSITE" id="PS51764">
    <property type="entry name" value="GH26"/>
    <property type="match status" value="1"/>
</dbReference>
<evidence type="ECO:0000256" key="7">
    <source>
        <dbReference type="PIRSR" id="PIRSR018168-3"/>
    </source>
</evidence>
<feature type="signal peptide" evidence="4">
    <location>
        <begin position="1"/>
        <end position="20"/>
    </location>
</feature>
<accession>A0A7K1UAS7</accession>
<keyword evidence="4" id="KW-0964">Secreted</keyword>
<evidence type="ECO:0000256" key="4">
    <source>
        <dbReference type="PIRNR" id="PIRNR018168"/>
    </source>
</evidence>
<dbReference type="SUPFAM" id="SSF51445">
    <property type="entry name" value="(Trans)glycosidases"/>
    <property type="match status" value="1"/>
</dbReference>
<dbReference type="GO" id="GO:0005576">
    <property type="term" value="C:extracellular region"/>
    <property type="evidence" value="ECO:0007669"/>
    <property type="project" value="UniProtKB-SubCell"/>
</dbReference>
<dbReference type="RefSeq" id="WP_157308888.1">
    <property type="nucleotide sequence ID" value="NZ_WRXN01000013.1"/>
</dbReference>
<feature type="chain" id="PRO_5029999132" description="Mannan endo-1,4-beta-mannosidase" evidence="4">
    <location>
        <begin position="21"/>
        <end position="357"/>
    </location>
</feature>
<evidence type="ECO:0000256" key="8">
    <source>
        <dbReference type="PROSITE-ProRule" id="PRU01100"/>
    </source>
</evidence>
<dbReference type="InterPro" id="IPR017853">
    <property type="entry name" value="GH"/>
</dbReference>
<dbReference type="AlphaFoldDB" id="A0A7K1UAS7"/>
<dbReference type="EC" id="3.2.1.78" evidence="4"/>
<comment type="subcellular location">
    <subcellularLocation>
        <location evidence="4">Secreted</location>
    </subcellularLocation>
</comment>
<keyword evidence="3 4" id="KW-0326">Glycosidase</keyword>
<gene>
    <name evidence="10" type="ORF">GO493_24570</name>
</gene>
<evidence type="ECO:0000256" key="5">
    <source>
        <dbReference type="PIRSR" id="PIRSR018168-1"/>
    </source>
</evidence>
<keyword evidence="2 4" id="KW-0378">Hydrolase</keyword>
<protein>
    <recommendedName>
        <fullName evidence="4">Mannan endo-1,4-beta-mannosidase</fullName>
        <ecNumber evidence="4">3.2.1.78</ecNumber>
    </recommendedName>
</protein>
<keyword evidence="11" id="KW-1185">Reference proteome</keyword>
<feature type="active site" description="Nucleophile" evidence="5 8">
    <location>
        <position position="288"/>
    </location>
</feature>
<evidence type="ECO:0000256" key="3">
    <source>
        <dbReference type="ARBA" id="ARBA00023295"/>
    </source>
</evidence>
<name>A0A7K1UAS7_9BACT</name>
<keyword evidence="4" id="KW-0119">Carbohydrate metabolism</keyword>
<feature type="active site" description="Proton donor" evidence="5 8">
    <location>
        <position position="184"/>
    </location>
</feature>
<dbReference type="InterPro" id="IPR022790">
    <property type="entry name" value="GH26_dom"/>
</dbReference>
<evidence type="ECO:0000313" key="10">
    <source>
        <dbReference type="EMBL" id="MVT11463.1"/>
    </source>
</evidence>
<proteinExistence type="inferred from homology"/>
<dbReference type="PIRSF" id="PIRSF018168">
    <property type="entry name" value="Mannan-1_4-beta-mannosidase"/>
    <property type="match status" value="1"/>
</dbReference>
<dbReference type="PANTHER" id="PTHR40079">
    <property type="entry name" value="MANNAN ENDO-1,4-BETA-MANNOSIDASE E-RELATED"/>
    <property type="match status" value="1"/>
</dbReference>
<feature type="binding site" evidence="6">
    <location>
        <position position="254"/>
    </location>
    <ligand>
        <name>substrate</name>
    </ligand>
</feature>